<evidence type="ECO:0000313" key="11">
    <source>
        <dbReference type="Proteomes" id="UP000054928"/>
    </source>
</evidence>
<comment type="catalytic activity">
    <reaction evidence="6">
        <text>L-lysyl(27)-[histone H3] + 3 S-adenosyl-L-methionine = N(6),N(6),N(6)-trimethyl-L-lysyl(27)-[histone H3] + 3 S-adenosyl-L-homocysteine + 3 H(+)</text>
        <dbReference type="Rhea" id="RHEA:60292"/>
        <dbReference type="Rhea" id="RHEA-COMP:15535"/>
        <dbReference type="Rhea" id="RHEA-COMP:15548"/>
        <dbReference type="ChEBI" id="CHEBI:15378"/>
        <dbReference type="ChEBI" id="CHEBI:29969"/>
        <dbReference type="ChEBI" id="CHEBI:57856"/>
        <dbReference type="ChEBI" id="CHEBI:59789"/>
        <dbReference type="ChEBI" id="CHEBI:61961"/>
        <dbReference type="EC" id="2.1.1.356"/>
    </reaction>
</comment>
<evidence type="ECO:0000256" key="5">
    <source>
        <dbReference type="ARBA" id="ARBA00023163"/>
    </source>
</evidence>
<evidence type="ECO:0000259" key="9">
    <source>
        <dbReference type="PROSITE" id="PS51633"/>
    </source>
</evidence>
<feature type="compositionally biased region" description="Polar residues" evidence="7">
    <location>
        <begin position="120"/>
        <end position="131"/>
    </location>
</feature>
<feature type="compositionally biased region" description="Polar residues" evidence="7">
    <location>
        <begin position="353"/>
        <end position="387"/>
    </location>
</feature>
<evidence type="ECO:0000256" key="4">
    <source>
        <dbReference type="ARBA" id="ARBA00023015"/>
    </source>
</evidence>
<dbReference type="OrthoDB" id="6141102at2759"/>
<evidence type="ECO:0000256" key="2">
    <source>
        <dbReference type="ARBA" id="ARBA00022679"/>
    </source>
</evidence>
<feature type="domain" description="SET" evidence="8">
    <location>
        <begin position="1274"/>
        <end position="1390"/>
    </location>
</feature>
<keyword evidence="3" id="KW-0949">S-adenosyl-L-methionine</keyword>
<dbReference type="PANTHER" id="PTHR45747:SF4">
    <property type="entry name" value="HISTONE-LYSINE N-METHYLTRANSFERASE E(Z)"/>
    <property type="match status" value="1"/>
</dbReference>
<dbReference type="PANTHER" id="PTHR45747">
    <property type="entry name" value="HISTONE-LYSINE N-METHYLTRANSFERASE E(Z)"/>
    <property type="match status" value="1"/>
</dbReference>
<keyword evidence="5" id="KW-0804">Transcription</keyword>
<dbReference type="InterPro" id="IPR045318">
    <property type="entry name" value="EZH1/2-like"/>
</dbReference>
<feature type="region of interest" description="Disordered" evidence="7">
    <location>
        <begin position="1"/>
        <end position="31"/>
    </location>
</feature>
<dbReference type="SMART" id="SM01114">
    <property type="entry name" value="CXC"/>
    <property type="match status" value="1"/>
</dbReference>
<name>A0A0P1AH87_PLAHL</name>
<dbReference type="InterPro" id="IPR001214">
    <property type="entry name" value="SET_dom"/>
</dbReference>
<evidence type="ECO:0000313" key="10">
    <source>
        <dbReference type="EMBL" id="CEG40325.1"/>
    </source>
</evidence>
<dbReference type="Pfam" id="PF00856">
    <property type="entry name" value="SET"/>
    <property type="match status" value="1"/>
</dbReference>
<dbReference type="GeneID" id="36405586"/>
<dbReference type="SMART" id="SM00317">
    <property type="entry name" value="SET"/>
    <property type="match status" value="1"/>
</dbReference>
<feature type="region of interest" description="Disordered" evidence="7">
    <location>
        <begin position="60"/>
        <end position="273"/>
    </location>
</feature>
<evidence type="ECO:0000256" key="1">
    <source>
        <dbReference type="ARBA" id="ARBA00022603"/>
    </source>
</evidence>
<dbReference type="PROSITE" id="PS50280">
    <property type="entry name" value="SET"/>
    <property type="match status" value="1"/>
</dbReference>
<dbReference type="RefSeq" id="XP_024576694.1">
    <property type="nucleotide sequence ID" value="XM_024725971.1"/>
</dbReference>
<feature type="compositionally biased region" description="Polar residues" evidence="7">
    <location>
        <begin position="244"/>
        <end position="255"/>
    </location>
</feature>
<dbReference type="GO" id="GO:0032259">
    <property type="term" value="P:methylation"/>
    <property type="evidence" value="ECO:0007669"/>
    <property type="project" value="UniProtKB-KW"/>
</dbReference>
<protein>
    <submittedName>
        <fullName evidence="10">Transcriptional repressor EZH1</fullName>
    </submittedName>
</protein>
<dbReference type="InterPro" id="IPR041355">
    <property type="entry name" value="Pre-SET_CXC"/>
</dbReference>
<dbReference type="EMBL" id="CCYD01000472">
    <property type="protein sequence ID" value="CEG40325.1"/>
    <property type="molecule type" value="Genomic_DNA"/>
</dbReference>
<accession>A0A0P1AH87</accession>
<keyword evidence="11" id="KW-1185">Reference proteome</keyword>
<feature type="compositionally biased region" description="Basic residues" evidence="7">
    <location>
        <begin position="152"/>
        <end position="169"/>
    </location>
</feature>
<dbReference type="Gene3D" id="2.170.270.10">
    <property type="entry name" value="SET domain"/>
    <property type="match status" value="1"/>
</dbReference>
<dbReference type="STRING" id="4781.A0A0P1AH87"/>
<dbReference type="SUPFAM" id="SSF82199">
    <property type="entry name" value="SET domain"/>
    <property type="match status" value="1"/>
</dbReference>
<dbReference type="InterPro" id="IPR026489">
    <property type="entry name" value="CXC_dom"/>
</dbReference>
<keyword evidence="4" id="KW-0805">Transcription regulation</keyword>
<evidence type="ECO:0000259" key="8">
    <source>
        <dbReference type="PROSITE" id="PS50280"/>
    </source>
</evidence>
<keyword evidence="1" id="KW-0489">Methyltransferase</keyword>
<feature type="region of interest" description="Disordered" evidence="7">
    <location>
        <begin position="318"/>
        <end position="401"/>
    </location>
</feature>
<dbReference type="Proteomes" id="UP000054928">
    <property type="component" value="Unassembled WGS sequence"/>
</dbReference>
<proteinExistence type="predicted"/>
<dbReference type="OMA" id="HEYKPCM"/>
<dbReference type="GO" id="GO:0005634">
    <property type="term" value="C:nucleus"/>
    <property type="evidence" value="ECO:0007669"/>
    <property type="project" value="TreeGrafter"/>
</dbReference>
<feature type="region of interest" description="Disordered" evidence="7">
    <location>
        <begin position="453"/>
        <end position="502"/>
    </location>
</feature>
<evidence type="ECO:0000256" key="3">
    <source>
        <dbReference type="ARBA" id="ARBA00022691"/>
    </source>
</evidence>
<keyword evidence="2" id="KW-0808">Transferase</keyword>
<dbReference type="Pfam" id="PF18264">
    <property type="entry name" value="preSET_CXC"/>
    <property type="match status" value="1"/>
</dbReference>
<feature type="domain" description="CXC" evidence="9">
    <location>
        <begin position="1158"/>
        <end position="1259"/>
    </location>
</feature>
<dbReference type="PROSITE" id="PS51633">
    <property type="entry name" value="CXC"/>
    <property type="match status" value="1"/>
</dbReference>
<reference evidence="11" key="1">
    <citation type="submission" date="2014-09" db="EMBL/GenBank/DDBJ databases">
        <authorList>
            <person name="Sharma Rahul"/>
            <person name="Thines Marco"/>
        </authorList>
    </citation>
    <scope>NUCLEOTIDE SEQUENCE [LARGE SCALE GENOMIC DNA]</scope>
</reference>
<dbReference type="InterPro" id="IPR046341">
    <property type="entry name" value="SET_dom_sf"/>
</dbReference>
<dbReference type="GO" id="GO:0003682">
    <property type="term" value="F:chromatin binding"/>
    <property type="evidence" value="ECO:0007669"/>
    <property type="project" value="TreeGrafter"/>
</dbReference>
<dbReference type="CDD" id="cd10519">
    <property type="entry name" value="SET_EZH"/>
    <property type="match status" value="1"/>
</dbReference>
<sequence>MEVIVVDDSSDASSEGEMTQSSASSTSLSPLAPQWERAQSVGYADAVEAALAMAAALDTTEMTTNRSSITKKKRATLAPPLLATKSKKTLNQQHIENIPTREREKSCSQKSTPRRRRGMSQRTSESSLSRTNLDKFSSDSDSDLSSSMNVGSRRHHRFSVAKAKRHRSSNRTSLDKVELKGRVVNATSLIDRSRSDGSKSLDQNKQQPAEVVDLWSSSSSSSEYIRDRQLVSSPTSSDTDSSKRTQVNTAKQQLAVNGRAKRKITPVSHDSSKEKCHRLNLFEHTKKQVTSEKLARVQHKPASGDIQLRFGKVFVDNSGASRNQKNKTRLVDKKSDMSIARSQSKARKKATDVSVQSCHPQSVSVDIHSSVTPSAVPAMSSNVSSPSPRKKRRVAPRFNPDRVALTDLQAQEHELARICSQLKQTQNKSRAQSFAAQEAQTSQDVISMNGLSGANSAVSAKESTESENQERQQTRKKVGNLVTTTSQQSREKEENLITAASQQTRKKVENEVTATSISVSDACKAIMHPTSYRGVYFAKAPPNILVLCDPAFSAPFESDCNRPLTFYDETNSLSAQCSILTSFGKSVQCISSVFPGDAAKPQGETTRSVNALVTARLPLIRHCYRSKLKATLTEARAKVIAYQAALRKYNKAQRGRNVSLSPYLLPLSLAEKAAMRKLKAVQFASCQSFGEISVFTGQGNDVVRENAESPVVQINRLNEIQPLRKYTTSIGLCVNYRVDDNPIQRYVVSSSEDTVGNENGRLMKKYRPRYDNIADEEVAEYVLRLVVNCLGASDQIFYALKSELGFAQAYTAYSELKKLHDSRQHAKLKLDRVEKLLCNEKHAQNTNVRAMTKLMEKLSFSRSMCSLNWRLHSPICNFESNIADNLVDGATFNVAGLGLRIADSYKGLVDVFHDSFCRVCYMYACHEHGNDHPLPARRVDPIYPRVNSTTQFVAPSDCKDGVVPGKNVIWLDGEEDEEMPECESVVYDLSEEVDASNKRNGEVINLDSDDDMNSRCRSKQSQRHKRTLMVDPSEYVDATHVPLVAAKMHLFLSATKKCSSMCCKKEKPSGKSVQEYVMSAAELSLIRKLRETMGDNSCLLSAILDSASCNDIHELIENEQTSDKALSVTDRVSRSGRGRSWTQRQRIGESNHELLQRTRNQRLQDRGTESHEYQPCAHTGMCNTSGCSCMKRDHMCEKACACSRDCPNRFEGCSCSPGECRTSKCPCFAAQRECDPDVCIECGASDVAVSKLLDQVRYENSLCGNVNVMHGQHKRLSLGISTIHGYGIFAREAIASAEFVYEYTGAMLSQDEAERRGMIYDKMEMSYLFDLNEDAVLDALRCGNKSKFINHSSDKPNCTAKVVSVCGVHHITIWALRDIKVGEELLFDYGYKRSVGPDWSQRRAESNDSN</sequence>
<evidence type="ECO:0000256" key="7">
    <source>
        <dbReference type="SAM" id="MobiDB-lite"/>
    </source>
</evidence>
<dbReference type="InterPro" id="IPR033467">
    <property type="entry name" value="Tesmin/TSO1-like_CXC"/>
</dbReference>
<dbReference type="GO" id="GO:0031507">
    <property type="term" value="P:heterochromatin formation"/>
    <property type="evidence" value="ECO:0007669"/>
    <property type="project" value="TreeGrafter"/>
</dbReference>
<dbReference type="GO" id="GO:0140951">
    <property type="term" value="F:histone H3K27 trimethyltransferase activity"/>
    <property type="evidence" value="ECO:0007669"/>
    <property type="project" value="UniProtKB-EC"/>
</dbReference>
<feature type="region of interest" description="Disordered" evidence="7">
    <location>
        <begin position="1002"/>
        <end position="1021"/>
    </location>
</feature>
<organism evidence="10 11">
    <name type="scientific">Plasmopara halstedii</name>
    <name type="common">Downy mildew of sunflower</name>
    <dbReference type="NCBI Taxonomy" id="4781"/>
    <lineage>
        <taxon>Eukaryota</taxon>
        <taxon>Sar</taxon>
        <taxon>Stramenopiles</taxon>
        <taxon>Oomycota</taxon>
        <taxon>Peronosporomycetes</taxon>
        <taxon>Peronosporales</taxon>
        <taxon>Peronosporaceae</taxon>
        <taxon>Plasmopara</taxon>
    </lineage>
</organism>
<feature type="compositionally biased region" description="Basic and acidic residues" evidence="7">
    <location>
        <begin position="462"/>
        <end position="473"/>
    </location>
</feature>
<evidence type="ECO:0000256" key="6">
    <source>
        <dbReference type="ARBA" id="ARBA00048568"/>
    </source>
</evidence>